<feature type="region of interest" description="Disordered" evidence="1">
    <location>
        <begin position="138"/>
        <end position="168"/>
    </location>
</feature>
<feature type="region of interest" description="Disordered" evidence="1">
    <location>
        <begin position="90"/>
        <end position="124"/>
    </location>
</feature>
<feature type="compositionally biased region" description="Polar residues" evidence="1">
    <location>
        <begin position="266"/>
        <end position="277"/>
    </location>
</feature>
<dbReference type="InParanoid" id="B7FUL7"/>
<feature type="compositionally biased region" description="Polar residues" evidence="1">
    <location>
        <begin position="138"/>
        <end position="147"/>
    </location>
</feature>
<organism evidence="2 3">
    <name type="scientific">Phaeodactylum tricornutum (strain CCAP 1055/1)</name>
    <dbReference type="NCBI Taxonomy" id="556484"/>
    <lineage>
        <taxon>Eukaryota</taxon>
        <taxon>Sar</taxon>
        <taxon>Stramenopiles</taxon>
        <taxon>Ochrophyta</taxon>
        <taxon>Bacillariophyta</taxon>
        <taxon>Bacillariophyceae</taxon>
        <taxon>Bacillariophycidae</taxon>
        <taxon>Naviculales</taxon>
        <taxon>Phaeodactylaceae</taxon>
        <taxon>Phaeodactylum</taxon>
    </lineage>
</organism>
<gene>
    <name evidence="2" type="ORF">PHATRDRAFT_34059</name>
</gene>
<sequence length="277" mass="30851">MEKRGECDGKLEQLGRSAVVYGAHDLKRPFAFDSFTSEKVPTERLPHEMNSHCDKRAKREWYRNRALSCESSSSNDTAEVRVALDFADTDPLRSRNNASPTNPTQSTTYPVLSSSLDQSKGNNPRWILRRQTTSIGDASVSSIQTEASDVKPSSVVSKNHTHPHSVAMSPPCSGVVVVVQEGSAVEVTQSMENLTRHLEDWSIANVRALRGRNVGPSEMDATALHPTNHRQHRRQVKQAKSYIMRSLRRSSSNTHSMQTLEFPRTSGVNSSMKYDEG</sequence>
<dbReference type="Proteomes" id="UP000000759">
    <property type="component" value="Chromosome 4"/>
</dbReference>
<proteinExistence type="predicted"/>
<evidence type="ECO:0000313" key="3">
    <source>
        <dbReference type="Proteomes" id="UP000000759"/>
    </source>
</evidence>
<name>B7FUL7_PHATC</name>
<evidence type="ECO:0000313" key="2">
    <source>
        <dbReference type="EMBL" id="EEC50287.1"/>
    </source>
</evidence>
<protein>
    <submittedName>
        <fullName evidence="2">Uncharacterized protein</fullName>
    </submittedName>
</protein>
<keyword evidence="3" id="KW-1185">Reference proteome</keyword>
<feature type="compositionally biased region" description="Polar residues" evidence="1">
    <location>
        <begin position="249"/>
        <end position="259"/>
    </location>
</feature>
<dbReference type="RefSeq" id="XP_002178622.1">
    <property type="nucleotide sequence ID" value="XM_002178586.1"/>
</dbReference>
<reference evidence="2 3" key="1">
    <citation type="journal article" date="2008" name="Nature">
        <title>The Phaeodactylum genome reveals the evolutionary history of diatom genomes.</title>
        <authorList>
            <person name="Bowler C."/>
            <person name="Allen A.E."/>
            <person name="Badger J.H."/>
            <person name="Grimwood J."/>
            <person name="Jabbari K."/>
            <person name="Kuo A."/>
            <person name="Maheswari U."/>
            <person name="Martens C."/>
            <person name="Maumus F."/>
            <person name="Otillar R.P."/>
            <person name="Rayko E."/>
            <person name="Salamov A."/>
            <person name="Vandepoele K."/>
            <person name="Beszteri B."/>
            <person name="Gruber A."/>
            <person name="Heijde M."/>
            <person name="Katinka M."/>
            <person name="Mock T."/>
            <person name="Valentin K."/>
            <person name="Verret F."/>
            <person name="Berges J.A."/>
            <person name="Brownlee C."/>
            <person name="Cadoret J.P."/>
            <person name="Chiovitti A."/>
            <person name="Choi C.J."/>
            <person name="Coesel S."/>
            <person name="De Martino A."/>
            <person name="Detter J.C."/>
            <person name="Durkin C."/>
            <person name="Falciatore A."/>
            <person name="Fournet J."/>
            <person name="Haruta M."/>
            <person name="Huysman M.J."/>
            <person name="Jenkins B.D."/>
            <person name="Jiroutova K."/>
            <person name="Jorgensen R.E."/>
            <person name="Joubert Y."/>
            <person name="Kaplan A."/>
            <person name="Kroger N."/>
            <person name="Kroth P.G."/>
            <person name="La Roche J."/>
            <person name="Lindquist E."/>
            <person name="Lommer M."/>
            <person name="Martin-Jezequel V."/>
            <person name="Lopez P.J."/>
            <person name="Lucas S."/>
            <person name="Mangogna M."/>
            <person name="McGinnis K."/>
            <person name="Medlin L.K."/>
            <person name="Montsant A."/>
            <person name="Oudot-Le Secq M.P."/>
            <person name="Napoli C."/>
            <person name="Obornik M."/>
            <person name="Parker M.S."/>
            <person name="Petit J.L."/>
            <person name="Porcel B.M."/>
            <person name="Poulsen N."/>
            <person name="Robison M."/>
            <person name="Rychlewski L."/>
            <person name="Rynearson T.A."/>
            <person name="Schmutz J."/>
            <person name="Shapiro H."/>
            <person name="Siaut M."/>
            <person name="Stanley M."/>
            <person name="Sussman M.R."/>
            <person name="Taylor A.R."/>
            <person name="Vardi A."/>
            <person name="von Dassow P."/>
            <person name="Vyverman W."/>
            <person name="Willis A."/>
            <person name="Wyrwicz L.S."/>
            <person name="Rokhsar D.S."/>
            <person name="Weissenbach J."/>
            <person name="Armbrust E.V."/>
            <person name="Green B.R."/>
            <person name="Van de Peer Y."/>
            <person name="Grigoriev I.V."/>
        </authorList>
    </citation>
    <scope>NUCLEOTIDE SEQUENCE [LARGE SCALE GENOMIC DNA]</scope>
    <source>
        <strain evidence="2 3">CCAP 1055/1</strain>
    </source>
</reference>
<dbReference type="GeneID" id="7198093"/>
<dbReference type="EMBL" id="CM000607">
    <property type="protein sequence ID" value="EEC50287.1"/>
    <property type="molecule type" value="Genomic_DNA"/>
</dbReference>
<reference evidence="3" key="2">
    <citation type="submission" date="2008-08" db="EMBL/GenBank/DDBJ databases">
        <authorList>
            <consortium name="Diatom Consortium"/>
            <person name="Grigoriev I."/>
            <person name="Grimwood J."/>
            <person name="Kuo A."/>
            <person name="Otillar R.P."/>
            <person name="Salamov A."/>
            <person name="Detter J.C."/>
            <person name="Lindquist E."/>
            <person name="Shapiro H."/>
            <person name="Lucas S."/>
            <person name="Glavina del Rio T."/>
            <person name="Pitluck S."/>
            <person name="Rokhsar D."/>
            <person name="Bowler C."/>
        </authorList>
    </citation>
    <scope>GENOME REANNOTATION</scope>
    <source>
        <strain evidence="3">CCAP 1055/1</strain>
    </source>
</reference>
<feature type="compositionally biased region" description="Polar residues" evidence="1">
    <location>
        <begin position="94"/>
        <end position="122"/>
    </location>
</feature>
<feature type="region of interest" description="Disordered" evidence="1">
    <location>
        <begin position="247"/>
        <end position="277"/>
    </location>
</feature>
<evidence type="ECO:0000256" key="1">
    <source>
        <dbReference type="SAM" id="MobiDB-lite"/>
    </source>
</evidence>
<dbReference type="HOGENOM" id="CLU_1006339_0_0_1"/>
<dbReference type="AlphaFoldDB" id="B7FUL7"/>
<accession>B7FUL7</accession>
<dbReference type="PaxDb" id="2850-Phatr34059"/>
<dbReference type="KEGG" id="pti:PHATRDRAFT_34059"/>